<dbReference type="FunCoup" id="A0A665V603">
    <property type="interactions" value="880"/>
</dbReference>
<accession>A0A665V603</accession>
<dbReference type="GO" id="GO:0005743">
    <property type="term" value="C:mitochondrial inner membrane"/>
    <property type="evidence" value="ECO:0007669"/>
    <property type="project" value="UniProtKB-SubCell"/>
</dbReference>
<dbReference type="CTD" id="4717"/>
<gene>
    <name evidence="18" type="primary">ndufc1</name>
</gene>
<dbReference type="InParanoid" id="A0A665V603"/>
<protein>
    <recommendedName>
        <fullName evidence="5">NADH dehydrogenase [ubiquinone] 1 subunit C1, mitochondrial</fullName>
    </recommendedName>
    <alternativeName>
        <fullName evidence="15">Complex I-KFYI</fullName>
    </alternativeName>
    <alternativeName>
        <fullName evidence="16">NADH-ubiquinone oxidoreductase KFYI subunit</fullName>
    </alternativeName>
</protein>
<evidence type="ECO:0000256" key="16">
    <source>
        <dbReference type="ARBA" id="ARBA00032841"/>
    </source>
</evidence>
<comment type="subunit">
    <text evidence="4">Complex I is composed of 45 different subunits.</text>
</comment>
<evidence type="ECO:0000256" key="8">
    <source>
        <dbReference type="ARBA" id="ARBA00022692"/>
    </source>
</evidence>
<evidence type="ECO:0000313" key="19">
    <source>
        <dbReference type="Proteomes" id="UP000472264"/>
    </source>
</evidence>
<evidence type="ECO:0000256" key="9">
    <source>
        <dbReference type="ARBA" id="ARBA00022792"/>
    </source>
</evidence>
<keyword evidence="8 17" id="KW-0812">Transmembrane</keyword>
<keyword evidence="9" id="KW-0999">Mitochondrion inner membrane</keyword>
<dbReference type="GeneID" id="115049907"/>
<dbReference type="OrthoDB" id="9900059at2759"/>
<dbReference type="Pfam" id="PF15088">
    <property type="entry name" value="NADH_dh_m_C1"/>
    <property type="match status" value="1"/>
</dbReference>
<dbReference type="PANTHER" id="PTHR17097:SF0">
    <property type="entry name" value="NADH DEHYDROGENASE [UBIQUINONE] 1 SUBUNIT C1, MITOCHONDRIAL"/>
    <property type="match status" value="1"/>
</dbReference>
<sequence>MYFSRVVFRAFLDRKVSVGMRSVFTSSKHDTANPNWLRVGLAFGTSAFLWGLLFRQHNTDVHEYKVRLGLE</sequence>
<dbReference type="InterPro" id="IPR026192">
    <property type="entry name" value="NDUFC1"/>
</dbReference>
<keyword evidence="12 17" id="KW-1133">Transmembrane helix</keyword>
<evidence type="ECO:0000256" key="4">
    <source>
        <dbReference type="ARBA" id="ARBA00011533"/>
    </source>
</evidence>
<reference evidence="18" key="2">
    <citation type="submission" date="2025-08" db="UniProtKB">
        <authorList>
            <consortium name="Ensembl"/>
        </authorList>
    </citation>
    <scope>IDENTIFICATION</scope>
</reference>
<keyword evidence="10" id="KW-0809">Transit peptide</keyword>
<evidence type="ECO:0000256" key="12">
    <source>
        <dbReference type="ARBA" id="ARBA00022989"/>
    </source>
</evidence>
<dbReference type="Ensembl" id="ENSENLT00000027861.1">
    <property type="protein sequence ID" value="ENSENLP00000027035.1"/>
    <property type="gene ID" value="ENSENLG00000012142.1"/>
</dbReference>
<evidence type="ECO:0000256" key="3">
    <source>
        <dbReference type="ARBA" id="ARBA00008713"/>
    </source>
</evidence>
<dbReference type="AlphaFoldDB" id="A0A665V603"/>
<feature type="transmembrane region" description="Helical" evidence="17">
    <location>
        <begin position="36"/>
        <end position="54"/>
    </location>
</feature>
<dbReference type="OMA" id="NEHQAEY"/>
<evidence type="ECO:0000256" key="2">
    <source>
        <dbReference type="ARBA" id="ARBA00004434"/>
    </source>
</evidence>
<evidence type="ECO:0000313" key="18">
    <source>
        <dbReference type="Ensembl" id="ENSENLP00000027035.1"/>
    </source>
</evidence>
<evidence type="ECO:0000256" key="7">
    <source>
        <dbReference type="ARBA" id="ARBA00022660"/>
    </source>
</evidence>
<keyword evidence="7" id="KW-0679">Respiratory chain</keyword>
<evidence type="ECO:0000256" key="10">
    <source>
        <dbReference type="ARBA" id="ARBA00022946"/>
    </source>
</evidence>
<dbReference type="PANTHER" id="PTHR17097">
    <property type="entry name" value="NADH-UBIQUINONE OXIDOREDUCTASE KFYI SUBUNIT"/>
    <property type="match status" value="1"/>
</dbReference>
<keyword evidence="19" id="KW-1185">Reference proteome</keyword>
<evidence type="ECO:0000256" key="14">
    <source>
        <dbReference type="ARBA" id="ARBA00023136"/>
    </source>
</evidence>
<evidence type="ECO:0000256" key="13">
    <source>
        <dbReference type="ARBA" id="ARBA00023128"/>
    </source>
</evidence>
<dbReference type="GO" id="GO:0045271">
    <property type="term" value="C:respiratory chain complex I"/>
    <property type="evidence" value="ECO:0007669"/>
    <property type="project" value="InterPro"/>
</dbReference>
<keyword evidence="11" id="KW-0249">Electron transport</keyword>
<comment type="similarity">
    <text evidence="3">Belongs to the complex I NDUFC1 subunit family.</text>
</comment>
<evidence type="ECO:0000256" key="15">
    <source>
        <dbReference type="ARBA" id="ARBA00030166"/>
    </source>
</evidence>
<evidence type="ECO:0000256" key="5">
    <source>
        <dbReference type="ARBA" id="ARBA00016767"/>
    </source>
</evidence>
<proteinExistence type="inferred from homology"/>
<dbReference type="RefSeq" id="XP_029368382.1">
    <property type="nucleotide sequence ID" value="XM_029512522.1"/>
</dbReference>
<comment type="subcellular location">
    <subcellularLocation>
        <location evidence="2">Mitochondrion inner membrane</location>
        <topology evidence="2">Single-pass membrane protein</topology>
    </subcellularLocation>
</comment>
<reference evidence="18" key="1">
    <citation type="submission" date="2021-04" db="EMBL/GenBank/DDBJ databases">
        <authorList>
            <consortium name="Wellcome Sanger Institute Data Sharing"/>
        </authorList>
    </citation>
    <scope>NUCLEOTIDE SEQUENCE [LARGE SCALE GENOMIC DNA]</scope>
</reference>
<evidence type="ECO:0000256" key="1">
    <source>
        <dbReference type="ARBA" id="ARBA00003195"/>
    </source>
</evidence>
<reference evidence="18" key="3">
    <citation type="submission" date="2025-09" db="UniProtKB">
        <authorList>
            <consortium name="Ensembl"/>
        </authorList>
    </citation>
    <scope>IDENTIFICATION</scope>
</reference>
<organism evidence="18 19">
    <name type="scientific">Echeneis naucrates</name>
    <name type="common">Live sharksucker</name>
    <dbReference type="NCBI Taxonomy" id="173247"/>
    <lineage>
        <taxon>Eukaryota</taxon>
        <taxon>Metazoa</taxon>
        <taxon>Chordata</taxon>
        <taxon>Craniata</taxon>
        <taxon>Vertebrata</taxon>
        <taxon>Euteleostomi</taxon>
        <taxon>Actinopterygii</taxon>
        <taxon>Neopterygii</taxon>
        <taxon>Teleostei</taxon>
        <taxon>Neoteleostei</taxon>
        <taxon>Acanthomorphata</taxon>
        <taxon>Carangaria</taxon>
        <taxon>Carangiformes</taxon>
        <taxon>Echeneidae</taxon>
        <taxon>Echeneis</taxon>
    </lineage>
</organism>
<keyword evidence="13" id="KW-0496">Mitochondrion</keyword>
<name>A0A665V603_ECHNA</name>
<evidence type="ECO:0000256" key="6">
    <source>
        <dbReference type="ARBA" id="ARBA00022448"/>
    </source>
</evidence>
<evidence type="ECO:0000256" key="17">
    <source>
        <dbReference type="SAM" id="Phobius"/>
    </source>
</evidence>
<evidence type="ECO:0000256" key="11">
    <source>
        <dbReference type="ARBA" id="ARBA00022982"/>
    </source>
</evidence>
<keyword evidence="14 17" id="KW-0472">Membrane</keyword>
<keyword evidence="6" id="KW-0813">Transport</keyword>
<comment type="function">
    <text evidence="1">Accessory subunit of the mitochondrial membrane respiratory chain NADH dehydrogenase (Complex I), that is believed not to be involved in catalysis. Complex I functions in the transfer of electrons from NADH to the respiratory chain. The immediate electron acceptor for the enzyme is believed to be ubiquinone.</text>
</comment>
<dbReference type="Proteomes" id="UP000472264">
    <property type="component" value="Chromosome 10"/>
</dbReference>